<evidence type="ECO:0000313" key="1">
    <source>
        <dbReference type="EMBL" id="RPA90031.1"/>
    </source>
</evidence>
<reference evidence="1 2" key="1">
    <citation type="journal article" date="2018" name="Nat. Ecol. Evol.">
        <title>Pezizomycetes genomes reveal the molecular basis of ectomycorrhizal truffle lifestyle.</title>
        <authorList>
            <person name="Murat C."/>
            <person name="Payen T."/>
            <person name="Noel B."/>
            <person name="Kuo A."/>
            <person name="Morin E."/>
            <person name="Chen J."/>
            <person name="Kohler A."/>
            <person name="Krizsan K."/>
            <person name="Balestrini R."/>
            <person name="Da Silva C."/>
            <person name="Montanini B."/>
            <person name="Hainaut M."/>
            <person name="Levati E."/>
            <person name="Barry K.W."/>
            <person name="Belfiori B."/>
            <person name="Cichocki N."/>
            <person name="Clum A."/>
            <person name="Dockter R.B."/>
            <person name="Fauchery L."/>
            <person name="Guy J."/>
            <person name="Iotti M."/>
            <person name="Le Tacon F."/>
            <person name="Lindquist E.A."/>
            <person name="Lipzen A."/>
            <person name="Malagnac F."/>
            <person name="Mello A."/>
            <person name="Molinier V."/>
            <person name="Miyauchi S."/>
            <person name="Poulain J."/>
            <person name="Riccioni C."/>
            <person name="Rubini A."/>
            <person name="Sitrit Y."/>
            <person name="Splivallo R."/>
            <person name="Traeger S."/>
            <person name="Wang M."/>
            <person name="Zifcakova L."/>
            <person name="Wipf D."/>
            <person name="Zambonelli A."/>
            <person name="Paolocci F."/>
            <person name="Nowrousian M."/>
            <person name="Ottonello S."/>
            <person name="Baldrian P."/>
            <person name="Spatafora J.W."/>
            <person name="Henrissat B."/>
            <person name="Nagy L.G."/>
            <person name="Aury J.M."/>
            <person name="Wincker P."/>
            <person name="Grigoriev I.V."/>
            <person name="Bonfante P."/>
            <person name="Martin F.M."/>
        </authorList>
    </citation>
    <scope>NUCLEOTIDE SEQUENCE [LARGE SCALE GENOMIC DNA]</scope>
    <source>
        <strain evidence="1 2">120613-1</strain>
    </source>
</reference>
<dbReference type="GO" id="GO:0005763">
    <property type="term" value="C:mitochondrial small ribosomal subunit"/>
    <property type="evidence" value="ECO:0007669"/>
    <property type="project" value="TreeGrafter"/>
</dbReference>
<dbReference type="GO" id="GO:0003735">
    <property type="term" value="F:structural constituent of ribosome"/>
    <property type="evidence" value="ECO:0007669"/>
    <property type="project" value="TreeGrafter"/>
</dbReference>
<dbReference type="OrthoDB" id="421327at2759"/>
<gene>
    <name evidence="1" type="ORF">L873DRAFT_1795737</name>
</gene>
<protein>
    <submittedName>
        <fullName evidence="1">Uncharacterized protein</fullName>
    </submittedName>
</protein>
<evidence type="ECO:0000313" key="2">
    <source>
        <dbReference type="Proteomes" id="UP000276215"/>
    </source>
</evidence>
<dbReference type="Proteomes" id="UP000276215">
    <property type="component" value="Unassembled WGS sequence"/>
</dbReference>
<keyword evidence="2" id="KW-1185">Reference proteome</keyword>
<dbReference type="PANTHER" id="PTHR13184">
    <property type="entry name" value="37S RIBOSOMAL PROTEIN S22"/>
    <property type="match status" value="1"/>
</dbReference>
<proteinExistence type="predicted"/>
<sequence>MPGASIENNKARSGGLYDLTIAINRILSTGKSFLRRQTIEQLWSHQNLNGSVLLIIETGTLMGFEAVTYARSTILKDYIKDVRKAFQSPTTKNAGSFANPPIEKEPGTIIAPVHEPNLEHSHVTFRQGIDRRADTKNKINPTIDDFRITPFNGEQNTPIQSPYTVQQLRNYSLTLLRIILPPIKRDWYLILELRTPMGSIEHCVVPKSLRKLEYSDARKSGWDDFWTLGANACTSRNIKIDGGSMKAMSKFVTIKDPSGTRVTTIVKDKTTTFLRVKKKAARL</sequence>
<organism evidence="1 2">
    <name type="scientific">Choiromyces venosus 120613-1</name>
    <dbReference type="NCBI Taxonomy" id="1336337"/>
    <lineage>
        <taxon>Eukaryota</taxon>
        <taxon>Fungi</taxon>
        <taxon>Dikarya</taxon>
        <taxon>Ascomycota</taxon>
        <taxon>Pezizomycotina</taxon>
        <taxon>Pezizomycetes</taxon>
        <taxon>Pezizales</taxon>
        <taxon>Tuberaceae</taxon>
        <taxon>Choiromyces</taxon>
    </lineage>
</organism>
<dbReference type="STRING" id="1336337.A0A3N4J0F2"/>
<dbReference type="EMBL" id="ML120545">
    <property type="protein sequence ID" value="RPA90031.1"/>
    <property type="molecule type" value="Genomic_DNA"/>
</dbReference>
<dbReference type="PANTHER" id="PTHR13184:SF5">
    <property type="entry name" value="METHYLTRANSFERASE-LIKE PROTEIN 17, MITOCHONDRIAL"/>
    <property type="match status" value="1"/>
</dbReference>
<accession>A0A3N4J0F2</accession>
<dbReference type="InterPro" id="IPR052571">
    <property type="entry name" value="Mt_RNA_Methyltransferase"/>
</dbReference>
<name>A0A3N4J0F2_9PEZI</name>
<dbReference type="AlphaFoldDB" id="A0A3N4J0F2"/>